<organism evidence="5 6">
    <name type="scientific">Coraliomargarita akajimensis (strain DSM 45221 / IAM 15411 / JCM 23193 / KCTC 12865 / 04OKA010-24)</name>
    <dbReference type="NCBI Taxonomy" id="583355"/>
    <lineage>
        <taxon>Bacteria</taxon>
        <taxon>Pseudomonadati</taxon>
        <taxon>Verrucomicrobiota</taxon>
        <taxon>Opitutia</taxon>
        <taxon>Puniceicoccales</taxon>
        <taxon>Coraliomargaritaceae</taxon>
        <taxon>Coraliomargarita</taxon>
    </lineage>
</organism>
<keyword evidence="3" id="KW-0658">Purine biosynthesis</keyword>
<dbReference type="InterPro" id="IPR019468">
    <property type="entry name" value="AdenyloSucc_lyase_C"/>
</dbReference>
<dbReference type="Proteomes" id="UP000000925">
    <property type="component" value="Chromosome"/>
</dbReference>
<dbReference type="SMART" id="SM00998">
    <property type="entry name" value="ADSL_C"/>
    <property type="match status" value="1"/>
</dbReference>
<evidence type="ECO:0000313" key="6">
    <source>
        <dbReference type="Proteomes" id="UP000000925"/>
    </source>
</evidence>
<dbReference type="Pfam" id="PF00206">
    <property type="entry name" value="Lyase_1"/>
    <property type="match status" value="1"/>
</dbReference>
<evidence type="ECO:0000313" key="5">
    <source>
        <dbReference type="EMBL" id="ADE55328.1"/>
    </source>
</evidence>
<comment type="catalytic activity">
    <reaction evidence="3">
        <text>(2S)-2-[5-amino-1-(5-phospho-beta-D-ribosyl)imidazole-4-carboxamido]succinate = 5-amino-1-(5-phospho-beta-D-ribosyl)imidazole-4-carboxamide + fumarate</text>
        <dbReference type="Rhea" id="RHEA:23920"/>
        <dbReference type="ChEBI" id="CHEBI:29806"/>
        <dbReference type="ChEBI" id="CHEBI:58443"/>
        <dbReference type="ChEBI" id="CHEBI:58475"/>
        <dbReference type="EC" id="4.3.2.2"/>
    </reaction>
</comment>
<dbReference type="InterPro" id="IPR022761">
    <property type="entry name" value="Fumarate_lyase_N"/>
</dbReference>
<dbReference type="AlphaFoldDB" id="D5EMT8"/>
<dbReference type="PANTHER" id="PTHR43172">
    <property type="entry name" value="ADENYLOSUCCINATE LYASE"/>
    <property type="match status" value="1"/>
</dbReference>
<proteinExistence type="inferred from homology"/>
<dbReference type="EC" id="4.3.2.2" evidence="2 3"/>
<dbReference type="GO" id="GO:0044208">
    <property type="term" value="P:'de novo' AMP biosynthetic process"/>
    <property type="evidence" value="ECO:0007669"/>
    <property type="project" value="UniProtKB-UniPathway"/>
</dbReference>
<comment type="pathway">
    <text evidence="3">Purine metabolism; AMP biosynthesis via de novo pathway; AMP from IMP: step 2/2.</text>
</comment>
<evidence type="ECO:0000256" key="1">
    <source>
        <dbReference type="ARBA" id="ARBA00023239"/>
    </source>
</evidence>
<comment type="pathway">
    <text evidence="3">Purine metabolism; IMP biosynthesis via de novo pathway; 5-amino-1-(5-phospho-D-ribosyl)imidazole-4-carboxamide from 5-amino-1-(5-phospho-D-ribosyl)imidazole-4-carboxylate: step 2/2.</text>
</comment>
<protein>
    <recommendedName>
        <fullName evidence="2 3">Adenylosuccinate lyase</fullName>
        <shortName evidence="3">ASL</shortName>
        <ecNumber evidence="2 3">4.3.2.2</ecNumber>
    </recommendedName>
    <alternativeName>
        <fullName evidence="3">Adenylosuccinase</fullName>
    </alternativeName>
</protein>
<keyword evidence="6" id="KW-1185">Reference proteome</keyword>
<gene>
    <name evidence="5" type="ordered locus">Caka_2311</name>
</gene>
<dbReference type="InterPro" id="IPR020557">
    <property type="entry name" value="Fumarate_lyase_CS"/>
</dbReference>
<dbReference type="EMBL" id="CP001998">
    <property type="protein sequence ID" value="ADE55328.1"/>
    <property type="molecule type" value="Genomic_DNA"/>
</dbReference>
<evidence type="ECO:0000259" key="4">
    <source>
        <dbReference type="SMART" id="SM00998"/>
    </source>
</evidence>
<dbReference type="InterPro" id="IPR004769">
    <property type="entry name" value="Pur_lyase"/>
</dbReference>
<dbReference type="NCBIfam" id="TIGR00928">
    <property type="entry name" value="purB"/>
    <property type="match status" value="1"/>
</dbReference>
<dbReference type="eggNOG" id="COG0015">
    <property type="taxonomic scope" value="Bacteria"/>
</dbReference>
<dbReference type="GO" id="GO:0070626">
    <property type="term" value="F:(S)-2-(5-amino-1-(5-phospho-D-ribosyl)imidazole-4-carboxamido) succinate lyase (fumarate-forming) activity"/>
    <property type="evidence" value="ECO:0007669"/>
    <property type="project" value="TreeGrafter"/>
</dbReference>
<dbReference type="InterPro" id="IPR008948">
    <property type="entry name" value="L-Aspartase-like"/>
</dbReference>
<dbReference type="PROSITE" id="PS00163">
    <property type="entry name" value="FUMARATE_LYASES"/>
    <property type="match status" value="1"/>
</dbReference>
<dbReference type="InterPro" id="IPR000362">
    <property type="entry name" value="Fumarate_lyase_fam"/>
</dbReference>
<dbReference type="Gene3D" id="1.10.40.30">
    <property type="entry name" value="Fumarase/aspartase (C-terminal domain)"/>
    <property type="match status" value="1"/>
</dbReference>
<evidence type="ECO:0000256" key="2">
    <source>
        <dbReference type="NCBIfam" id="TIGR00928"/>
    </source>
</evidence>
<dbReference type="PRINTS" id="PR00149">
    <property type="entry name" value="FUMRATELYASE"/>
</dbReference>
<keyword evidence="1 3" id="KW-0456">Lyase</keyword>
<comment type="catalytic activity">
    <reaction evidence="3">
        <text>N(6)-(1,2-dicarboxyethyl)-AMP = fumarate + AMP</text>
        <dbReference type="Rhea" id="RHEA:16853"/>
        <dbReference type="ChEBI" id="CHEBI:29806"/>
        <dbReference type="ChEBI" id="CHEBI:57567"/>
        <dbReference type="ChEBI" id="CHEBI:456215"/>
        <dbReference type="EC" id="4.3.2.2"/>
    </reaction>
</comment>
<dbReference type="KEGG" id="caa:Caka_2311"/>
<dbReference type="SUPFAM" id="SSF48557">
    <property type="entry name" value="L-aspartase-like"/>
    <property type="match status" value="1"/>
</dbReference>
<dbReference type="GO" id="GO:0004018">
    <property type="term" value="F:N6-(1,2-dicarboxyethyl)AMP AMP-lyase (fumarate-forming) activity"/>
    <property type="evidence" value="ECO:0007669"/>
    <property type="project" value="UniProtKB-UniRule"/>
</dbReference>
<dbReference type="PANTHER" id="PTHR43172:SF1">
    <property type="entry name" value="ADENYLOSUCCINATE LYASE"/>
    <property type="match status" value="1"/>
</dbReference>
<dbReference type="UniPathway" id="UPA00074">
    <property type="reaction ID" value="UER00132"/>
</dbReference>
<dbReference type="Pfam" id="PF10397">
    <property type="entry name" value="ADSL_C"/>
    <property type="match status" value="1"/>
</dbReference>
<comment type="similarity">
    <text evidence="3">Belongs to the lyase 1 family. Adenylosuccinate lyase subfamily.</text>
</comment>
<dbReference type="GO" id="GO:0006189">
    <property type="term" value="P:'de novo' IMP biosynthetic process"/>
    <property type="evidence" value="ECO:0007669"/>
    <property type="project" value="UniProtKB-UniPathway"/>
</dbReference>
<dbReference type="Gene3D" id="1.10.275.60">
    <property type="match status" value="1"/>
</dbReference>
<feature type="domain" description="Adenylosuccinate lyase C-terminal" evidence="4">
    <location>
        <begin position="383"/>
        <end position="469"/>
    </location>
</feature>
<dbReference type="Gene3D" id="1.20.200.10">
    <property type="entry name" value="Fumarase/aspartase (Central domain)"/>
    <property type="match status" value="1"/>
</dbReference>
<reference evidence="5 6" key="1">
    <citation type="journal article" date="2010" name="Stand. Genomic Sci.">
        <title>Complete genome sequence of Coraliomargarita akajimensis type strain (04OKA010-24).</title>
        <authorList>
            <person name="Mavromatis K."/>
            <person name="Abt B."/>
            <person name="Brambilla E."/>
            <person name="Lapidus A."/>
            <person name="Copeland A."/>
            <person name="Deshpande S."/>
            <person name="Nolan M."/>
            <person name="Lucas S."/>
            <person name="Tice H."/>
            <person name="Cheng J.F."/>
            <person name="Han C."/>
            <person name="Detter J.C."/>
            <person name="Woyke T."/>
            <person name="Goodwin L."/>
            <person name="Pitluck S."/>
            <person name="Held B."/>
            <person name="Brettin T."/>
            <person name="Tapia R."/>
            <person name="Ivanova N."/>
            <person name="Mikhailova N."/>
            <person name="Pati A."/>
            <person name="Liolios K."/>
            <person name="Chen A."/>
            <person name="Palaniappan K."/>
            <person name="Land M."/>
            <person name="Hauser L."/>
            <person name="Chang Y.J."/>
            <person name="Jeffries C.D."/>
            <person name="Rohde M."/>
            <person name="Goker M."/>
            <person name="Bristow J."/>
            <person name="Eisen J.A."/>
            <person name="Markowitz V."/>
            <person name="Hugenholtz P."/>
            <person name="Klenk H.P."/>
            <person name="Kyrpides N.C."/>
        </authorList>
    </citation>
    <scope>NUCLEOTIDE SEQUENCE [LARGE SCALE GENOMIC DNA]</scope>
    <source>
        <strain evidence="6">DSM 45221 / IAM 15411 / JCM 23193 / KCTC 12865</strain>
    </source>
</reference>
<accession>D5EMT8</accession>
<dbReference type="STRING" id="583355.Caka_2311"/>
<dbReference type="HOGENOM" id="CLU_030949_1_0_0"/>
<evidence type="ECO:0000256" key="3">
    <source>
        <dbReference type="RuleBase" id="RU361172"/>
    </source>
</evidence>
<name>D5EMT8_CORAD</name>
<dbReference type="GO" id="GO:0005829">
    <property type="term" value="C:cytosol"/>
    <property type="evidence" value="ECO:0007669"/>
    <property type="project" value="TreeGrafter"/>
</dbReference>
<dbReference type="UniPathway" id="UPA00075">
    <property type="reaction ID" value="UER00336"/>
</dbReference>
<sequence>MGRRELYFAPLCHLQNTMESTPNVLASRYASEAMRAVWSAEGRIAMERDYWIAVLRAQKELGLDVPQEAIDAYERVKGQIDLDSINEREAITRHDVKARIEEFCDLAGFEHIHKGLTSRDLTENVEQLQIIRALEIVRVKVVAALLKLAERAEEWKDFVITARTHNVPAQPTTFGKRLAMFGEDLLCAARELDRIIDNYPVRGLKGPVGTQMDLLTLFEGDHSKVEQLEDSILDHLNVGAALDTVGQVYPRGLDFEVVSVFVRLASGPSSFAKTLRIMAGHELASEGFAKGQVGSSAMPHKMNSRSCERLNGFAAILKGYLTMAAELSGDQWNEGDVSCSVVRRVFLPDSFYAIDGLIETFLTILNQMEVYPAVVDQENQRYGPFLATTTVLMEAVKAGAGREEAHEAIKEHAVQTVRDLRAGKITQNDLVDRLAADSRLGLPKEEVASVVAKAQAMTGMAADQVAHFCEQVRQEAESFPEAQNYQPGAIL</sequence>